<dbReference type="Proteomes" id="UP000015530">
    <property type="component" value="Unassembled WGS sequence"/>
</dbReference>
<evidence type="ECO:0000313" key="2">
    <source>
        <dbReference type="Proteomes" id="UP000015530"/>
    </source>
</evidence>
<comment type="caution">
    <text evidence="1">The sequence shown here is derived from an EMBL/GenBank/DDBJ whole genome shotgun (WGS) entry which is preliminary data.</text>
</comment>
<accession>T0LHI8</accession>
<sequence length="19" mass="2272">MATQGTKRQREREVRLLAK</sequence>
<dbReference type="HOGENOM" id="CLU_3429940_0_0_1"/>
<protein>
    <submittedName>
        <fullName evidence="1">Uncharacterized protein</fullName>
    </submittedName>
</protein>
<dbReference type="EMBL" id="AMYD01001910">
    <property type="protein sequence ID" value="EQB51016.1"/>
    <property type="molecule type" value="Genomic_DNA"/>
</dbReference>
<name>T0LHI8_COLGC</name>
<reference evidence="2" key="1">
    <citation type="journal article" date="2013" name="Mol. Plant Microbe Interact.">
        <title>Global aspects of pacC regulation of pathogenicity genes in Colletotrichum gloeosporioides as revealed by transcriptome analysis.</title>
        <authorList>
            <person name="Alkan N."/>
            <person name="Meng X."/>
            <person name="Friedlander G."/>
            <person name="Reuveni E."/>
            <person name="Sukno S."/>
            <person name="Sherman A."/>
            <person name="Thon M."/>
            <person name="Fluhr R."/>
            <person name="Prusky D."/>
        </authorList>
    </citation>
    <scope>NUCLEOTIDE SEQUENCE [LARGE SCALE GENOMIC DNA]</scope>
    <source>
        <strain evidence="2">Cg-14</strain>
    </source>
</reference>
<dbReference type="AlphaFoldDB" id="T0LHI8"/>
<gene>
    <name evidence="1" type="ORF">CGLO_09492</name>
</gene>
<evidence type="ECO:0000313" key="1">
    <source>
        <dbReference type="EMBL" id="EQB51016.1"/>
    </source>
</evidence>
<proteinExistence type="predicted"/>
<organism evidence="1 2">
    <name type="scientific">Colletotrichum gloeosporioides (strain Cg-14)</name>
    <name type="common">Anthracnose fungus</name>
    <name type="synonym">Glomerella cingulata</name>
    <dbReference type="NCBI Taxonomy" id="1237896"/>
    <lineage>
        <taxon>Eukaryota</taxon>
        <taxon>Fungi</taxon>
        <taxon>Dikarya</taxon>
        <taxon>Ascomycota</taxon>
        <taxon>Pezizomycotina</taxon>
        <taxon>Sordariomycetes</taxon>
        <taxon>Hypocreomycetidae</taxon>
        <taxon>Glomerellales</taxon>
        <taxon>Glomerellaceae</taxon>
        <taxon>Colletotrichum</taxon>
        <taxon>Colletotrichum gloeosporioides species complex</taxon>
    </lineage>
</organism>